<sequence>MRNAKLSEYRFLKILRGFAEDKTAQELAREIAISEKTIRASYRELREKLIEAALAEPQAFGRAGYYLTLRQNRGTEVRQFLHGIAKSEMFTSHVKRHAPRLSTSDDAQRLIFEVAIRTFCSVAIRDGAVVDYPPEMKRALTVLRTVEISIDSEGTSNRRGEAAEGFPALEAELRRQTDAERLISLRTQSSLHHYPRNVLYDDLRRYLLRVPL</sequence>
<comment type="caution">
    <text evidence="1">The sequence shown here is derived from an EMBL/GenBank/DDBJ whole genome shotgun (WGS) entry which is preliminary data.</text>
</comment>
<accession>A0ABQ5LWG7</accession>
<dbReference type="RefSeq" id="WP_281843333.1">
    <property type="nucleotide sequence ID" value="NZ_BROH01000011.1"/>
</dbReference>
<reference evidence="1" key="1">
    <citation type="journal article" date="2023" name="Int. J. Syst. Evol. Microbiol.">
        <title>Sinisalibacter aestuarii sp. nov., isolated from estuarine sediment of the Arakawa River.</title>
        <authorList>
            <person name="Arafat S.T."/>
            <person name="Hirano S."/>
            <person name="Sato A."/>
            <person name="Takeuchi K."/>
            <person name="Yasuda T."/>
            <person name="Terahara T."/>
            <person name="Hamada M."/>
            <person name="Kobayashi T."/>
        </authorList>
    </citation>
    <scope>NUCLEOTIDE SEQUENCE</scope>
    <source>
        <strain evidence="1">B-399</strain>
    </source>
</reference>
<dbReference type="Gene3D" id="1.10.10.10">
    <property type="entry name" value="Winged helix-like DNA-binding domain superfamily/Winged helix DNA-binding domain"/>
    <property type="match status" value="1"/>
</dbReference>
<gene>
    <name evidence="1" type="ORF">STA1M1_31720</name>
</gene>
<evidence type="ECO:0000313" key="1">
    <source>
        <dbReference type="EMBL" id="GKY89303.1"/>
    </source>
</evidence>
<dbReference type="Proteomes" id="UP001144205">
    <property type="component" value="Unassembled WGS sequence"/>
</dbReference>
<dbReference type="EMBL" id="BROH01000011">
    <property type="protein sequence ID" value="GKY89303.1"/>
    <property type="molecule type" value="Genomic_DNA"/>
</dbReference>
<proteinExistence type="predicted"/>
<protein>
    <recommendedName>
        <fullName evidence="3">HTH domain-containing protein</fullName>
    </recommendedName>
</protein>
<dbReference type="InterPro" id="IPR036388">
    <property type="entry name" value="WH-like_DNA-bd_sf"/>
</dbReference>
<evidence type="ECO:0008006" key="3">
    <source>
        <dbReference type="Google" id="ProtNLM"/>
    </source>
</evidence>
<organism evidence="1 2">
    <name type="scientific">Sinisalibacter aestuarii</name>
    <dbReference type="NCBI Taxonomy" id="2949426"/>
    <lineage>
        <taxon>Bacteria</taxon>
        <taxon>Pseudomonadati</taxon>
        <taxon>Pseudomonadota</taxon>
        <taxon>Alphaproteobacteria</taxon>
        <taxon>Rhodobacterales</taxon>
        <taxon>Roseobacteraceae</taxon>
        <taxon>Sinisalibacter</taxon>
    </lineage>
</organism>
<evidence type="ECO:0000313" key="2">
    <source>
        <dbReference type="Proteomes" id="UP001144205"/>
    </source>
</evidence>
<name>A0ABQ5LWG7_9RHOB</name>
<keyword evidence="2" id="KW-1185">Reference proteome</keyword>